<evidence type="ECO:0000256" key="1">
    <source>
        <dbReference type="ARBA" id="ARBA00001913"/>
    </source>
</evidence>
<dbReference type="InterPro" id="IPR036258">
    <property type="entry name" value="Apyrase_sf"/>
</dbReference>
<dbReference type="Pfam" id="PF06079">
    <property type="entry name" value="Apyrase"/>
    <property type="match status" value="1"/>
</dbReference>
<evidence type="ECO:0000256" key="2">
    <source>
        <dbReference type="ARBA" id="ARBA00022723"/>
    </source>
</evidence>
<accession>A0ABM1E6V7</accession>
<keyword evidence="4" id="KW-0106">Calcium</keyword>
<dbReference type="PANTHER" id="PTHR13023">
    <property type="entry name" value="APYRASE"/>
    <property type="match status" value="1"/>
</dbReference>
<feature type="region of interest" description="Disordered" evidence="6">
    <location>
        <begin position="1"/>
        <end position="24"/>
    </location>
</feature>
<dbReference type="InterPro" id="IPR009283">
    <property type="entry name" value="Apyrase"/>
</dbReference>
<evidence type="ECO:0000256" key="3">
    <source>
        <dbReference type="ARBA" id="ARBA00022801"/>
    </source>
</evidence>
<keyword evidence="7" id="KW-0812">Transmembrane</keyword>
<feature type="transmembrane region" description="Helical" evidence="7">
    <location>
        <begin position="62"/>
        <end position="80"/>
    </location>
</feature>
<comment type="similarity">
    <text evidence="5">Belongs to the apyrase family.</text>
</comment>
<evidence type="ECO:0000313" key="8">
    <source>
        <dbReference type="Proteomes" id="UP000695022"/>
    </source>
</evidence>
<dbReference type="Proteomes" id="UP000695022">
    <property type="component" value="Unplaced"/>
</dbReference>
<evidence type="ECO:0000256" key="4">
    <source>
        <dbReference type="ARBA" id="ARBA00022837"/>
    </source>
</evidence>
<comment type="cofactor">
    <cofactor evidence="1">
        <name>Ca(2+)</name>
        <dbReference type="ChEBI" id="CHEBI:29108"/>
    </cofactor>
</comment>
<sequence>MSAFETISISDGPESGEVDSDASGGSINMSSDWMQAVKSPVPFRVGNRLIRLRITNLARPRVIVPVFIILITVGALFILLPNTDARYTRGVNSPRLKTFIHEDDMFRTAEAPVAAALPTSREPCADGSHYNTTYPLSRPEVLPDGSMRYRIGVISDLDTDSKSKVEKFTWLSHFLKGHLTLSANHDQIQIKWEERVTLKETLSQGGRGMELSELVVFDGKLYTVDDRTGVVYLIENDIAIPWVVLPDGNGKSGKGFKCEWATVKDKTLYVGGLGKEWTTVAGKILNTNPQWVKAISPSGVVRHLDWHEKYNALKKSGGINNTGYIIHESAVWSDVWQRWFFLPRRASNEQYNDVDDENRGTNMLFTCDDSFRNCEMKKIGKIIPTHGFSSFKFIPGTGDKIIVAIKSEENADAETAAAFIMAFTIDGKILMDETKIGDFKFEGVEFI</sequence>
<keyword evidence="3" id="KW-0378">Hydrolase</keyword>
<evidence type="ECO:0000256" key="7">
    <source>
        <dbReference type="SAM" id="Phobius"/>
    </source>
</evidence>
<organism evidence="8 9">
    <name type="scientific">Priapulus caudatus</name>
    <name type="common">Priapulid worm</name>
    <dbReference type="NCBI Taxonomy" id="37621"/>
    <lineage>
        <taxon>Eukaryota</taxon>
        <taxon>Metazoa</taxon>
        <taxon>Ecdysozoa</taxon>
        <taxon>Scalidophora</taxon>
        <taxon>Priapulida</taxon>
        <taxon>Priapulimorpha</taxon>
        <taxon>Priapulimorphida</taxon>
        <taxon>Priapulidae</taxon>
        <taxon>Priapulus</taxon>
    </lineage>
</organism>
<reference evidence="9" key="1">
    <citation type="submission" date="2025-08" db="UniProtKB">
        <authorList>
            <consortium name="RefSeq"/>
        </authorList>
    </citation>
    <scope>IDENTIFICATION</scope>
</reference>
<name>A0ABM1E6V7_PRICU</name>
<keyword evidence="2" id="KW-0479">Metal-binding</keyword>
<evidence type="ECO:0000313" key="9">
    <source>
        <dbReference type="RefSeq" id="XP_014667928.1"/>
    </source>
</evidence>
<gene>
    <name evidence="9" type="primary">LOC106809376</name>
</gene>
<protein>
    <submittedName>
        <fullName evidence="9">Soluble calcium-activated nucleotidase 1-like</fullName>
    </submittedName>
</protein>
<dbReference type="SUPFAM" id="SSF101887">
    <property type="entry name" value="Apyrase"/>
    <property type="match status" value="1"/>
</dbReference>
<keyword evidence="7" id="KW-1133">Transmembrane helix</keyword>
<dbReference type="Gene3D" id="2.120.10.100">
    <property type="entry name" value="Apyrase"/>
    <property type="match status" value="1"/>
</dbReference>
<keyword evidence="8" id="KW-1185">Reference proteome</keyword>
<dbReference type="RefSeq" id="XP_014667928.1">
    <property type="nucleotide sequence ID" value="XM_014812442.1"/>
</dbReference>
<evidence type="ECO:0000256" key="5">
    <source>
        <dbReference type="ARBA" id="ARBA00025738"/>
    </source>
</evidence>
<dbReference type="GeneID" id="106809376"/>
<evidence type="ECO:0000256" key="6">
    <source>
        <dbReference type="SAM" id="MobiDB-lite"/>
    </source>
</evidence>
<keyword evidence="7" id="KW-0472">Membrane</keyword>
<dbReference type="PANTHER" id="PTHR13023:SF3">
    <property type="entry name" value="SOLUBLE CALCIUM-ACTIVATED NUCLEOTIDASE 1"/>
    <property type="match status" value="1"/>
</dbReference>
<proteinExistence type="inferred from homology"/>